<comment type="caution">
    <text evidence="4">The sequence shown here is derived from an EMBL/GenBank/DDBJ whole genome shotgun (WGS) entry which is preliminary data.</text>
</comment>
<name>A0A3E3DJZ1_9FIRM</name>
<feature type="coiled-coil region" evidence="1">
    <location>
        <begin position="345"/>
        <end position="406"/>
    </location>
</feature>
<dbReference type="AlphaFoldDB" id="A0A3E3DJZ1"/>
<gene>
    <name evidence="4" type="ORF">DWX31_19705</name>
</gene>
<dbReference type="OrthoDB" id="9762440at2"/>
<feature type="compositionally biased region" description="Basic and acidic residues" evidence="2">
    <location>
        <begin position="458"/>
        <end position="484"/>
    </location>
</feature>
<protein>
    <recommendedName>
        <fullName evidence="3">MobA/VirD2-like nuclease domain-containing protein</fullName>
    </recommendedName>
</protein>
<dbReference type="EMBL" id="QTJW01000013">
    <property type="protein sequence ID" value="RGD68998.1"/>
    <property type="molecule type" value="Genomic_DNA"/>
</dbReference>
<evidence type="ECO:0000256" key="2">
    <source>
        <dbReference type="SAM" id="MobiDB-lite"/>
    </source>
</evidence>
<evidence type="ECO:0000256" key="1">
    <source>
        <dbReference type="SAM" id="Coils"/>
    </source>
</evidence>
<feature type="region of interest" description="Disordered" evidence="2">
    <location>
        <begin position="456"/>
        <end position="484"/>
    </location>
</feature>
<proteinExistence type="predicted"/>
<dbReference type="InterPro" id="IPR005094">
    <property type="entry name" value="Endonuclease_MobA/VirD2"/>
</dbReference>
<feature type="domain" description="MobA/VirD2-like nuclease" evidence="3">
    <location>
        <begin position="27"/>
        <end position="158"/>
    </location>
</feature>
<sequence>MAISKILHMGCAKSGFQAKHLANTINYITKDSKTENGLYVSGHNCLPETALKQMLNTKRRYDKMGGRQGYHIIISFEEAADTVDKDVAMKIIGKFVEEYLGKEFEAVYALHDDTDHIHGHIAFNSVRCIGEGKKYDYRNGDWDKIIQPLVNKICEEYHMATLDMDKVRQNRKKKKERIWDQGKDGKFSWNDMIRRDIDQVAAEAENWDEFLIGVEERGYEIKQGAHILLKPPGMDKGRRLDTLGGDYTEEKLRERLSIPISAREKELPEPVLELPPRVKKVTGYIPRRKSPLTGYQKMYFTKLYRLGVLKKQPYSDAWKYKEDIRKLHEIQEKYNFISAYQIHTDKDLENIRKALAEQAKSLRQEKKNQKENREANTEIFELWEKLQELKVEVSLYEEGYQEFKGEYLQAEQLKTQLLDMGYTFESAERLYLNFQEKNRRLNEVLAEVRRQQRIGKKIMQEQKERMQSRDKQKSRERGGESRDL</sequence>
<evidence type="ECO:0000313" key="5">
    <source>
        <dbReference type="Proteomes" id="UP000261023"/>
    </source>
</evidence>
<dbReference type="RefSeq" id="WP_006567802.1">
    <property type="nucleotide sequence ID" value="NZ_QTJW01000013.1"/>
</dbReference>
<dbReference type="Pfam" id="PF03432">
    <property type="entry name" value="Relaxase"/>
    <property type="match status" value="1"/>
</dbReference>
<accession>A0A3E3DJZ1</accession>
<reference evidence="4 5" key="1">
    <citation type="submission" date="2018-08" db="EMBL/GenBank/DDBJ databases">
        <title>A genome reference for cultivated species of the human gut microbiota.</title>
        <authorList>
            <person name="Zou Y."/>
            <person name="Xue W."/>
            <person name="Luo G."/>
        </authorList>
    </citation>
    <scope>NUCLEOTIDE SEQUENCE [LARGE SCALE GENOMIC DNA]</scope>
    <source>
        <strain evidence="4 5">AF19-13AC</strain>
    </source>
</reference>
<organism evidence="4 5">
    <name type="scientific">Hungatella hathewayi</name>
    <dbReference type="NCBI Taxonomy" id="154046"/>
    <lineage>
        <taxon>Bacteria</taxon>
        <taxon>Bacillati</taxon>
        <taxon>Bacillota</taxon>
        <taxon>Clostridia</taxon>
        <taxon>Lachnospirales</taxon>
        <taxon>Lachnospiraceae</taxon>
        <taxon>Hungatella</taxon>
    </lineage>
</organism>
<dbReference type="Proteomes" id="UP000261023">
    <property type="component" value="Unassembled WGS sequence"/>
</dbReference>
<evidence type="ECO:0000259" key="3">
    <source>
        <dbReference type="Pfam" id="PF03432"/>
    </source>
</evidence>
<keyword evidence="1" id="KW-0175">Coiled coil</keyword>
<evidence type="ECO:0000313" key="4">
    <source>
        <dbReference type="EMBL" id="RGD68998.1"/>
    </source>
</evidence>